<organism evidence="8 9">
    <name type="scientific">Novosphingobium clariflavum</name>
    <dbReference type="NCBI Taxonomy" id="2029884"/>
    <lineage>
        <taxon>Bacteria</taxon>
        <taxon>Pseudomonadati</taxon>
        <taxon>Pseudomonadota</taxon>
        <taxon>Alphaproteobacteria</taxon>
        <taxon>Sphingomonadales</taxon>
        <taxon>Sphingomonadaceae</taxon>
        <taxon>Novosphingobium</taxon>
    </lineage>
</organism>
<reference evidence="8 9" key="1">
    <citation type="submission" date="2024-09" db="EMBL/GenBank/DDBJ databases">
        <authorList>
            <person name="Sun Q."/>
            <person name="Mori K."/>
        </authorList>
    </citation>
    <scope>NUCLEOTIDE SEQUENCE [LARGE SCALE GENOMIC DNA]</scope>
    <source>
        <strain evidence="8 9">CICC 11035S</strain>
    </source>
</reference>
<dbReference type="InterPro" id="IPR008928">
    <property type="entry name" value="6-hairpin_glycosidase_sf"/>
</dbReference>
<comment type="similarity">
    <text evidence="2">Belongs to the glycosyl hydrolase 8 (cellulase D) family.</text>
</comment>
<keyword evidence="6" id="KW-0326">Glycosidase</keyword>
<comment type="catalytic activity">
    <reaction evidence="1">
        <text>Endohydrolysis of (1-&gt;4)-beta-D-glucosidic linkages in cellulose, lichenin and cereal beta-D-glucans.</text>
        <dbReference type="EC" id="3.2.1.4"/>
    </reaction>
</comment>
<dbReference type="Gene3D" id="1.50.10.10">
    <property type="match status" value="1"/>
</dbReference>
<evidence type="ECO:0000256" key="5">
    <source>
        <dbReference type="ARBA" id="ARBA00023001"/>
    </source>
</evidence>
<evidence type="ECO:0000256" key="4">
    <source>
        <dbReference type="ARBA" id="ARBA00022801"/>
    </source>
</evidence>
<dbReference type="EC" id="3.2.1.4" evidence="3"/>
<keyword evidence="9" id="KW-1185">Reference proteome</keyword>
<keyword evidence="7" id="KW-0624">Polysaccharide degradation</keyword>
<comment type="caution">
    <text evidence="8">The sequence shown here is derived from an EMBL/GenBank/DDBJ whole genome shotgun (WGS) entry which is preliminary data.</text>
</comment>
<name>A0ABV6SBK3_9SPHN</name>
<dbReference type="RefSeq" id="WP_267218426.1">
    <property type="nucleotide sequence ID" value="NZ_JAPCWC010000001.1"/>
</dbReference>
<accession>A0ABV6SBK3</accession>
<evidence type="ECO:0000256" key="1">
    <source>
        <dbReference type="ARBA" id="ARBA00000966"/>
    </source>
</evidence>
<evidence type="ECO:0000256" key="6">
    <source>
        <dbReference type="ARBA" id="ARBA00023295"/>
    </source>
</evidence>
<dbReference type="Pfam" id="PF01270">
    <property type="entry name" value="Glyco_hydro_8"/>
    <property type="match status" value="1"/>
</dbReference>
<dbReference type="InterPro" id="IPR002037">
    <property type="entry name" value="Glyco_hydro_8"/>
</dbReference>
<gene>
    <name evidence="8" type="ORF">ACFFF8_18710</name>
</gene>
<evidence type="ECO:0000256" key="3">
    <source>
        <dbReference type="ARBA" id="ARBA00012601"/>
    </source>
</evidence>
<keyword evidence="7" id="KW-0119">Carbohydrate metabolism</keyword>
<protein>
    <recommendedName>
        <fullName evidence="3">cellulase</fullName>
        <ecNumber evidence="3">3.2.1.4</ecNumber>
    </recommendedName>
</protein>
<dbReference type="Proteomes" id="UP001589858">
    <property type="component" value="Unassembled WGS sequence"/>
</dbReference>
<dbReference type="SUPFAM" id="SSF48208">
    <property type="entry name" value="Six-hairpin glycosidases"/>
    <property type="match status" value="1"/>
</dbReference>
<keyword evidence="4 8" id="KW-0378">Hydrolase</keyword>
<dbReference type="EMBL" id="JBHLTM010000075">
    <property type="protein sequence ID" value="MFC0686621.1"/>
    <property type="molecule type" value="Genomic_DNA"/>
</dbReference>
<proteinExistence type="inferred from homology"/>
<dbReference type="PRINTS" id="PR00735">
    <property type="entry name" value="GLHYDRLASE8"/>
</dbReference>
<dbReference type="InterPro" id="IPR012341">
    <property type="entry name" value="6hp_glycosidase-like_sf"/>
</dbReference>
<evidence type="ECO:0000313" key="8">
    <source>
        <dbReference type="EMBL" id="MFC0686621.1"/>
    </source>
</evidence>
<evidence type="ECO:0000313" key="9">
    <source>
        <dbReference type="Proteomes" id="UP001589858"/>
    </source>
</evidence>
<evidence type="ECO:0000256" key="7">
    <source>
        <dbReference type="ARBA" id="ARBA00023326"/>
    </source>
</evidence>
<evidence type="ECO:0000256" key="2">
    <source>
        <dbReference type="ARBA" id="ARBA00009209"/>
    </source>
</evidence>
<sequence length="354" mass="38281">MTRHTRTEPFAALPALDRRKFTLGAMLALTAACNGGAQSRDPARGTSRMLTWTAYRDTYLMADGRIIDTGNKGVSHSEGQSYGLIFAYNANDRDSFERIARWTQEQLSRKDIALHCWRYDPAAADPVADKNNATDGDLVIAWALHLAGKRWNRPDYIARAAEIRAAIRSHCVIERYGRHLLLPGLEGFVTGGGVTLNPSYFVWPALDAFARIDGAGVWGPVIDDCAQLLGLARFGARHLPCDWMTISGPAQLAPASDKPPRFGYDAIRVPLYAALGNRKVLAADIAAYWRACLAGGRPIPAWVDVVTGEEANYALSNGGAAVAGLLLGTAQPAALDNDYYAASLQLLAKLPTGL</sequence>
<dbReference type="GO" id="GO:0016787">
    <property type="term" value="F:hydrolase activity"/>
    <property type="evidence" value="ECO:0007669"/>
    <property type="project" value="UniProtKB-KW"/>
</dbReference>
<keyword evidence="5" id="KW-0136">Cellulose degradation</keyword>
<dbReference type="PROSITE" id="PS51257">
    <property type="entry name" value="PROKAR_LIPOPROTEIN"/>
    <property type="match status" value="1"/>
</dbReference>